<name>A0A7W9E2E8_9MICO</name>
<feature type="transmembrane region" description="Helical" evidence="7">
    <location>
        <begin position="155"/>
        <end position="177"/>
    </location>
</feature>
<comment type="subcellular location">
    <subcellularLocation>
        <location evidence="1">Cell membrane</location>
        <topology evidence="1">Multi-pass membrane protein</topology>
    </subcellularLocation>
</comment>
<evidence type="ECO:0000313" key="10">
    <source>
        <dbReference type="Proteomes" id="UP000561726"/>
    </source>
</evidence>
<reference evidence="9 10" key="1">
    <citation type="submission" date="2020-08" db="EMBL/GenBank/DDBJ databases">
        <title>Sequencing the genomes of 1000 actinobacteria strains.</title>
        <authorList>
            <person name="Klenk H.-P."/>
        </authorList>
    </citation>
    <scope>NUCLEOTIDE SEQUENCE [LARGE SCALE GENOMIC DNA]</scope>
    <source>
        <strain evidence="9 10">DSM 21065</strain>
    </source>
</reference>
<dbReference type="Gene3D" id="1.20.1250.20">
    <property type="entry name" value="MFS general substrate transporter like domains"/>
    <property type="match status" value="1"/>
</dbReference>
<keyword evidence="5 7" id="KW-0472">Membrane</keyword>
<feature type="domain" description="Major facilitator superfamily (MFS) profile" evidence="8">
    <location>
        <begin position="1"/>
        <end position="323"/>
    </location>
</feature>
<evidence type="ECO:0000256" key="4">
    <source>
        <dbReference type="ARBA" id="ARBA00022989"/>
    </source>
</evidence>
<feature type="transmembrane region" description="Helical" evidence="7">
    <location>
        <begin position="44"/>
        <end position="65"/>
    </location>
</feature>
<proteinExistence type="predicted"/>
<evidence type="ECO:0000313" key="9">
    <source>
        <dbReference type="EMBL" id="MBB5639998.1"/>
    </source>
</evidence>
<feature type="transmembrane region" description="Helical" evidence="7">
    <location>
        <begin position="91"/>
        <end position="111"/>
    </location>
</feature>
<feature type="compositionally biased region" description="Low complexity" evidence="6">
    <location>
        <begin position="330"/>
        <end position="346"/>
    </location>
</feature>
<gene>
    <name evidence="9" type="ORF">BJ997_000546</name>
</gene>
<dbReference type="InterPro" id="IPR036259">
    <property type="entry name" value="MFS_trans_sf"/>
</dbReference>
<comment type="caution">
    <text evidence="9">The sequence shown here is derived from an EMBL/GenBank/DDBJ whole genome shotgun (WGS) entry which is preliminary data.</text>
</comment>
<feature type="region of interest" description="Disordered" evidence="6">
    <location>
        <begin position="325"/>
        <end position="346"/>
    </location>
</feature>
<feature type="transmembrane region" description="Helical" evidence="7">
    <location>
        <begin position="123"/>
        <end position="143"/>
    </location>
</feature>
<dbReference type="InterPro" id="IPR011701">
    <property type="entry name" value="MFS"/>
</dbReference>
<evidence type="ECO:0000256" key="1">
    <source>
        <dbReference type="ARBA" id="ARBA00004651"/>
    </source>
</evidence>
<feature type="transmembrane region" description="Helical" evidence="7">
    <location>
        <begin position="299"/>
        <end position="318"/>
    </location>
</feature>
<dbReference type="Pfam" id="PF07690">
    <property type="entry name" value="MFS_1"/>
    <property type="match status" value="1"/>
</dbReference>
<dbReference type="PROSITE" id="PS50850">
    <property type="entry name" value="MFS"/>
    <property type="match status" value="1"/>
</dbReference>
<dbReference type="PANTHER" id="PTHR42718:SF9">
    <property type="entry name" value="MAJOR FACILITATOR SUPERFAMILY MULTIDRUG TRANSPORTER MFSC"/>
    <property type="match status" value="1"/>
</dbReference>
<keyword evidence="2" id="KW-0813">Transport</keyword>
<dbReference type="EMBL" id="JACHBQ010000001">
    <property type="protein sequence ID" value="MBB5639998.1"/>
    <property type="molecule type" value="Genomic_DNA"/>
</dbReference>
<accession>A0A7W9E2E8</accession>
<dbReference type="InterPro" id="IPR020846">
    <property type="entry name" value="MFS_dom"/>
</dbReference>
<dbReference type="GO" id="GO:0005886">
    <property type="term" value="C:plasma membrane"/>
    <property type="evidence" value="ECO:0007669"/>
    <property type="project" value="UniProtKB-SubCell"/>
</dbReference>
<dbReference type="RefSeq" id="WP_236628873.1">
    <property type="nucleotide sequence ID" value="NZ_JACHBQ010000001.1"/>
</dbReference>
<dbReference type="Proteomes" id="UP000561726">
    <property type="component" value="Unassembled WGS sequence"/>
</dbReference>
<dbReference type="GO" id="GO:0022857">
    <property type="term" value="F:transmembrane transporter activity"/>
    <property type="evidence" value="ECO:0007669"/>
    <property type="project" value="InterPro"/>
</dbReference>
<sequence length="346" mass="35632">MGAVLSVITSATLVFGLIEGRSYGWWLARRPFSIGDVTWPFEISVIPVTFLITVLSGIAFVWWGVRRQRAGKTTLLAFSLFRISSFRNGNIAALIVSLGEFGIILSLPPWLQNVLGYDALQTGFVLLALAMGAFVASGVAGALGNRVSPVTIVRAGLLLEIVGVTGLGVVISAQASWLSVVPFLFVYGLGVGLATAQLTGVVLKDVPVDKSGQGSGTSSTARQIGSALGIAVLGTILFTSAGASLDTRLVDLLDVPPAVRAQIVDAVVDSAGSAIPALEQRSPTVADAARQAFSDGTRYSAFAAAGFLALGFLATLRLSGRVPEEQQTDAAGRAAAAASASPVSEA</sequence>
<feature type="transmembrane region" description="Helical" evidence="7">
    <location>
        <begin position="224"/>
        <end position="245"/>
    </location>
</feature>
<evidence type="ECO:0000256" key="5">
    <source>
        <dbReference type="ARBA" id="ARBA00023136"/>
    </source>
</evidence>
<dbReference type="AlphaFoldDB" id="A0A7W9E2E8"/>
<organism evidence="9 10">
    <name type="scientific">Cryobacterium roopkundense</name>
    <dbReference type="NCBI Taxonomy" id="1001240"/>
    <lineage>
        <taxon>Bacteria</taxon>
        <taxon>Bacillati</taxon>
        <taxon>Actinomycetota</taxon>
        <taxon>Actinomycetes</taxon>
        <taxon>Micrococcales</taxon>
        <taxon>Microbacteriaceae</taxon>
        <taxon>Cryobacterium</taxon>
    </lineage>
</organism>
<evidence type="ECO:0000259" key="8">
    <source>
        <dbReference type="PROSITE" id="PS50850"/>
    </source>
</evidence>
<feature type="transmembrane region" description="Helical" evidence="7">
    <location>
        <begin position="183"/>
        <end position="203"/>
    </location>
</feature>
<dbReference type="PANTHER" id="PTHR42718">
    <property type="entry name" value="MAJOR FACILITATOR SUPERFAMILY MULTIDRUG TRANSPORTER MFSC"/>
    <property type="match status" value="1"/>
</dbReference>
<keyword evidence="4 7" id="KW-1133">Transmembrane helix</keyword>
<evidence type="ECO:0000256" key="6">
    <source>
        <dbReference type="SAM" id="MobiDB-lite"/>
    </source>
</evidence>
<dbReference type="SUPFAM" id="SSF103473">
    <property type="entry name" value="MFS general substrate transporter"/>
    <property type="match status" value="1"/>
</dbReference>
<keyword evidence="3 7" id="KW-0812">Transmembrane</keyword>
<protein>
    <submittedName>
        <fullName evidence="9">MFS family permease</fullName>
    </submittedName>
</protein>
<evidence type="ECO:0000256" key="7">
    <source>
        <dbReference type="SAM" id="Phobius"/>
    </source>
</evidence>
<evidence type="ECO:0000256" key="2">
    <source>
        <dbReference type="ARBA" id="ARBA00022448"/>
    </source>
</evidence>
<evidence type="ECO:0000256" key="3">
    <source>
        <dbReference type="ARBA" id="ARBA00022692"/>
    </source>
</evidence>